<accession>A0A4Z1FV06</accession>
<reference evidence="1 2" key="1">
    <citation type="submission" date="2017-12" db="EMBL/GenBank/DDBJ databases">
        <title>Comparative genomics of Botrytis spp.</title>
        <authorList>
            <person name="Valero-Jimenez C.A."/>
            <person name="Tapia P."/>
            <person name="Veloso J."/>
            <person name="Silva-Moreno E."/>
            <person name="Staats M."/>
            <person name="Valdes J.H."/>
            <person name="Van Kan J.A.L."/>
        </authorList>
    </citation>
    <scope>NUCLEOTIDE SEQUENCE [LARGE SCALE GENOMIC DNA]</scope>
    <source>
        <strain evidence="1 2">Bp0003</strain>
    </source>
</reference>
<dbReference type="EMBL" id="PQXI01000026">
    <property type="protein sequence ID" value="TGO28536.1"/>
    <property type="molecule type" value="Genomic_DNA"/>
</dbReference>
<keyword evidence="2" id="KW-1185">Reference proteome</keyword>
<sequence length="86" mass="10572">MPSRHCKRILDLDIKWHRNHISYGRLLYDVNGFVYVEENINHPQTDTPDEKWKEIDEKVGLFTFWLMRRLPGYRTEVERQEQVVER</sequence>
<comment type="caution">
    <text evidence="1">The sequence shown here is derived from an EMBL/GenBank/DDBJ whole genome shotgun (WGS) entry which is preliminary data.</text>
</comment>
<organism evidence="1 2">
    <name type="scientific">Botrytis paeoniae</name>
    <dbReference type="NCBI Taxonomy" id="278948"/>
    <lineage>
        <taxon>Eukaryota</taxon>
        <taxon>Fungi</taxon>
        <taxon>Dikarya</taxon>
        <taxon>Ascomycota</taxon>
        <taxon>Pezizomycotina</taxon>
        <taxon>Leotiomycetes</taxon>
        <taxon>Helotiales</taxon>
        <taxon>Sclerotiniaceae</taxon>
        <taxon>Botrytis</taxon>
    </lineage>
</organism>
<dbReference type="AlphaFoldDB" id="A0A4Z1FV06"/>
<evidence type="ECO:0000313" key="1">
    <source>
        <dbReference type="EMBL" id="TGO28536.1"/>
    </source>
</evidence>
<name>A0A4Z1FV06_9HELO</name>
<proteinExistence type="predicted"/>
<dbReference type="Proteomes" id="UP000297910">
    <property type="component" value="Unassembled WGS sequence"/>
</dbReference>
<evidence type="ECO:0000313" key="2">
    <source>
        <dbReference type="Proteomes" id="UP000297910"/>
    </source>
</evidence>
<gene>
    <name evidence="1" type="ORF">BPAE_0026g00260</name>
</gene>
<protein>
    <submittedName>
        <fullName evidence="1">Uncharacterized protein</fullName>
    </submittedName>
</protein>